<dbReference type="Pfam" id="PF01121">
    <property type="entry name" value="CoaE"/>
    <property type="match status" value="1"/>
</dbReference>
<accession>A0A5R9GVT3</accession>
<dbReference type="Proteomes" id="UP000306585">
    <property type="component" value="Unassembled WGS sequence"/>
</dbReference>
<dbReference type="NCBIfam" id="TIGR00152">
    <property type="entry name" value="dephospho-CoA kinase"/>
    <property type="match status" value="1"/>
</dbReference>
<dbReference type="InterPro" id="IPR001977">
    <property type="entry name" value="Depp_CoAkinase"/>
</dbReference>
<comment type="catalytic activity">
    <reaction evidence="5">
        <text>3'-dephospho-CoA + ATP = ADP + CoA + H(+)</text>
        <dbReference type="Rhea" id="RHEA:18245"/>
        <dbReference type="ChEBI" id="CHEBI:15378"/>
        <dbReference type="ChEBI" id="CHEBI:30616"/>
        <dbReference type="ChEBI" id="CHEBI:57287"/>
        <dbReference type="ChEBI" id="CHEBI:57328"/>
        <dbReference type="ChEBI" id="CHEBI:456216"/>
        <dbReference type="EC" id="2.7.1.24"/>
    </reaction>
</comment>
<comment type="similarity">
    <text evidence="1 5">Belongs to the CoaE family.</text>
</comment>
<evidence type="ECO:0000313" key="8">
    <source>
        <dbReference type="Proteomes" id="UP000306585"/>
    </source>
</evidence>
<gene>
    <name evidence="5" type="primary">coaE</name>
    <name evidence="7" type="ORF">FEF65_04325</name>
</gene>
<dbReference type="PROSITE" id="PS51219">
    <property type="entry name" value="DPCK"/>
    <property type="match status" value="1"/>
</dbReference>
<keyword evidence="2 5" id="KW-0547">Nucleotide-binding</keyword>
<dbReference type="HAMAP" id="MF_00376">
    <property type="entry name" value="Dephospho_CoA_kinase"/>
    <property type="match status" value="1"/>
</dbReference>
<dbReference type="EC" id="2.7.1.24" evidence="5 6"/>
<dbReference type="AlphaFoldDB" id="A0A5R9GVT3"/>
<dbReference type="PANTHER" id="PTHR10695">
    <property type="entry name" value="DEPHOSPHO-COA KINASE-RELATED"/>
    <property type="match status" value="1"/>
</dbReference>
<keyword evidence="4 5" id="KW-0173">Coenzyme A biosynthesis</keyword>
<dbReference type="CDD" id="cd02022">
    <property type="entry name" value="DPCK"/>
    <property type="match status" value="1"/>
</dbReference>
<dbReference type="GO" id="GO:0004140">
    <property type="term" value="F:dephospho-CoA kinase activity"/>
    <property type="evidence" value="ECO:0007669"/>
    <property type="project" value="UniProtKB-UniRule"/>
</dbReference>
<name>A0A5R9GVT3_9PROT</name>
<proteinExistence type="inferred from homology"/>
<comment type="caution">
    <text evidence="7">The sequence shown here is derived from an EMBL/GenBank/DDBJ whole genome shotgun (WGS) entry which is preliminary data.</text>
</comment>
<dbReference type="GO" id="GO:0005737">
    <property type="term" value="C:cytoplasm"/>
    <property type="evidence" value="ECO:0007669"/>
    <property type="project" value="UniProtKB-SubCell"/>
</dbReference>
<keyword evidence="3 5" id="KW-0067">ATP-binding</keyword>
<evidence type="ECO:0000256" key="5">
    <source>
        <dbReference type="HAMAP-Rule" id="MF_00376"/>
    </source>
</evidence>
<evidence type="ECO:0000256" key="1">
    <source>
        <dbReference type="ARBA" id="ARBA00009018"/>
    </source>
</evidence>
<evidence type="ECO:0000256" key="3">
    <source>
        <dbReference type="ARBA" id="ARBA00022840"/>
    </source>
</evidence>
<evidence type="ECO:0000256" key="2">
    <source>
        <dbReference type="ARBA" id="ARBA00022741"/>
    </source>
</evidence>
<sequence length="205" mass="22284">MNPPLRIGLTGGIGSGKSTAAAMFEALGVAVLDLDRVGHRVVQAGSEGLQQLVACFGGQILQPDGELDRRALATLCFADAGHTAQLNRIVHPLIWQQEEQWMALQHGPYVIVEASVLLESGGADRMDRVAVVLADESLRLQRVLARGRQDETAFRAIIARQCDDLMRKQQADYILDNNCTLASLQQQVEQLHAELSCLAADCSKN</sequence>
<dbReference type="GO" id="GO:0005524">
    <property type="term" value="F:ATP binding"/>
    <property type="evidence" value="ECO:0007669"/>
    <property type="project" value="UniProtKB-UniRule"/>
</dbReference>
<keyword evidence="8" id="KW-1185">Reference proteome</keyword>
<dbReference type="Gene3D" id="3.40.50.300">
    <property type="entry name" value="P-loop containing nucleotide triphosphate hydrolases"/>
    <property type="match status" value="1"/>
</dbReference>
<feature type="binding site" evidence="5">
    <location>
        <begin position="14"/>
        <end position="19"/>
    </location>
    <ligand>
        <name>ATP</name>
        <dbReference type="ChEBI" id="CHEBI:30616"/>
    </ligand>
</feature>
<dbReference type="PANTHER" id="PTHR10695:SF46">
    <property type="entry name" value="BIFUNCTIONAL COENZYME A SYNTHASE-RELATED"/>
    <property type="match status" value="1"/>
</dbReference>
<comment type="function">
    <text evidence="5">Catalyzes the phosphorylation of the 3'-hydroxyl group of dephosphocoenzyme A to form coenzyme A.</text>
</comment>
<comment type="subcellular location">
    <subcellularLocation>
        <location evidence="5">Cytoplasm</location>
    </subcellularLocation>
</comment>
<dbReference type="InterPro" id="IPR027417">
    <property type="entry name" value="P-loop_NTPase"/>
</dbReference>
<evidence type="ECO:0000256" key="6">
    <source>
        <dbReference type="NCBIfam" id="TIGR00152"/>
    </source>
</evidence>
<keyword evidence="5" id="KW-0963">Cytoplasm</keyword>
<keyword evidence="5 7" id="KW-0808">Transferase</keyword>
<dbReference type="GO" id="GO:0015937">
    <property type="term" value="P:coenzyme A biosynthetic process"/>
    <property type="evidence" value="ECO:0007669"/>
    <property type="project" value="UniProtKB-UniRule"/>
</dbReference>
<dbReference type="EMBL" id="VBRY01000003">
    <property type="protein sequence ID" value="TLS68227.1"/>
    <property type="molecule type" value="Genomic_DNA"/>
</dbReference>
<protein>
    <recommendedName>
        <fullName evidence="5 6">Dephospho-CoA kinase</fullName>
        <ecNumber evidence="5 6">2.7.1.24</ecNumber>
    </recommendedName>
    <alternativeName>
        <fullName evidence="5">Dephosphocoenzyme A kinase</fullName>
    </alternativeName>
</protein>
<evidence type="ECO:0000313" key="7">
    <source>
        <dbReference type="EMBL" id="TLS68227.1"/>
    </source>
</evidence>
<keyword evidence="5 7" id="KW-0418">Kinase</keyword>
<organism evidence="7 8">
    <name type="scientific">Mariprofundus erugo</name>
    <dbReference type="NCBI Taxonomy" id="2528639"/>
    <lineage>
        <taxon>Bacteria</taxon>
        <taxon>Pseudomonadati</taxon>
        <taxon>Pseudomonadota</taxon>
        <taxon>Candidatius Mariprofundia</taxon>
        <taxon>Mariprofundales</taxon>
        <taxon>Mariprofundaceae</taxon>
        <taxon>Mariprofundus</taxon>
    </lineage>
</organism>
<reference evidence="7 8" key="1">
    <citation type="journal article" date="2019" name="Appl. Environ. Microbiol.">
        <title>Environmental Evidence and Genomic Insight of Iron-oxidizing Bacteria Preference Towards More Corrosion Resistant Stainless Steel at Higher Salinities.</title>
        <authorList>
            <person name="Garrison C.E."/>
            <person name="Price K.A."/>
            <person name="Field E.K."/>
        </authorList>
    </citation>
    <scope>NUCLEOTIDE SEQUENCE [LARGE SCALE GENOMIC DNA]</scope>
    <source>
        <strain evidence="7 8">P3</strain>
    </source>
</reference>
<dbReference type="SUPFAM" id="SSF52540">
    <property type="entry name" value="P-loop containing nucleoside triphosphate hydrolases"/>
    <property type="match status" value="1"/>
</dbReference>
<evidence type="ECO:0000256" key="4">
    <source>
        <dbReference type="ARBA" id="ARBA00022993"/>
    </source>
</evidence>
<comment type="pathway">
    <text evidence="5">Cofactor biosynthesis; coenzyme A biosynthesis; CoA from (R)-pantothenate: step 5/5.</text>
</comment>
<dbReference type="UniPathway" id="UPA00241">
    <property type="reaction ID" value="UER00356"/>
</dbReference>